<sequence>MAPHHYALLVTNDVDIYGHVSQSFQLTAIWIRRLKHFISVCYSSKTGTWMESPVVPELRRSLCLVPSSAAAYDGVISWLCDSWKQLSLTHVATLHTGNMELSYLELPPEAKRNKDPVLGSSADGGLLLLFMQGLRVSLWKHNSELGSDTSSWVLSERIDMRSSLPQRVVTLGMRGEVSLEMFRGKSGAVVLWVDGDGFFLFSLSDRSMRKIDCASVTNKYFLCPYEIDWLTCLAITNLVVDGSLLLDVERKKAQDRWRTLMGMNMATIRAS</sequence>
<evidence type="ECO:0000313" key="1">
    <source>
        <dbReference type="EnsemblPlants" id="TuG1812G0500004886.01.T01.cds270930"/>
    </source>
</evidence>
<reference evidence="1" key="3">
    <citation type="submission" date="2022-06" db="UniProtKB">
        <authorList>
            <consortium name="EnsemblPlants"/>
        </authorList>
    </citation>
    <scope>IDENTIFICATION</scope>
</reference>
<dbReference type="PANTHER" id="PTHR35828:SF15">
    <property type="entry name" value="F-BOX DOMAIN-CONTAINING PROTEIN"/>
    <property type="match status" value="1"/>
</dbReference>
<dbReference type="Gramene" id="TuG1812G0500004886.01.T01">
    <property type="protein sequence ID" value="TuG1812G0500004886.01.T01.cds270930"/>
    <property type="gene ID" value="TuG1812G0500004886.01"/>
</dbReference>
<dbReference type="AlphaFoldDB" id="A0A8R7UNY9"/>
<evidence type="ECO:0000313" key="2">
    <source>
        <dbReference type="Proteomes" id="UP000015106"/>
    </source>
</evidence>
<keyword evidence="2" id="KW-1185">Reference proteome</keyword>
<dbReference type="Proteomes" id="UP000015106">
    <property type="component" value="Chromosome 5"/>
</dbReference>
<reference evidence="2" key="1">
    <citation type="journal article" date="2013" name="Nature">
        <title>Draft genome of the wheat A-genome progenitor Triticum urartu.</title>
        <authorList>
            <person name="Ling H.Q."/>
            <person name="Zhao S."/>
            <person name="Liu D."/>
            <person name="Wang J."/>
            <person name="Sun H."/>
            <person name="Zhang C."/>
            <person name="Fan H."/>
            <person name="Li D."/>
            <person name="Dong L."/>
            <person name="Tao Y."/>
            <person name="Gao C."/>
            <person name="Wu H."/>
            <person name="Li Y."/>
            <person name="Cui Y."/>
            <person name="Guo X."/>
            <person name="Zheng S."/>
            <person name="Wang B."/>
            <person name="Yu K."/>
            <person name="Liang Q."/>
            <person name="Yang W."/>
            <person name="Lou X."/>
            <person name="Chen J."/>
            <person name="Feng M."/>
            <person name="Jian J."/>
            <person name="Zhang X."/>
            <person name="Luo G."/>
            <person name="Jiang Y."/>
            <person name="Liu J."/>
            <person name="Wang Z."/>
            <person name="Sha Y."/>
            <person name="Zhang B."/>
            <person name="Wu H."/>
            <person name="Tang D."/>
            <person name="Shen Q."/>
            <person name="Xue P."/>
            <person name="Zou S."/>
            <person name="Wang X."/>
            <person name="Liu X."/>
            <person name="Wang F."/>
            <person name="Yang Y."/>
            <person name="An X."/>
            <person name="Dong Z."/>
            <person name="Zhang K."/>
            <person name="Zhang X."/>
            <person name="Luo M.C."/>
            <person name="Dvorak J."/>
            <person name="Tong Y."/>
            <person name="Wang J."/>
            <person name="Yang H."/>
            <person name="Li Z."/>
            <person name="Wang D."/>
            <person name="Zhang A."/>
            <person name="Wang J."/>
        </authorList>
    </citation>
    <scope>NUCLEOTIDE SEQUENCE</scope>
    <source>
        <strain evidence="2">cv. G1812</strain>
    </source>
</reference>
<dbReference type="PANTHER" id="PTHR35828">
    <property type="entry name" value="OS08G0203800 PROTEIN-RELATED"/>
    <property type="match status" value="1"/>
</dbReference>
<proteinExistence type="predicted"/>
<reference evidence="1" key="2">
    <citation type="submission" date="2018-03" db="EMBL/GenBank/DDBJ databases">
        <title>The Triticum urartu genome reveals the dynamic nature of wheat genome evolution.</title>
        <authorList>
            <person name="Ling H."/>
            <person name="Ma B."/>
            <person name="Shi X."/>
            <person name="Liu H."/>
            <person name="Dong L."/>
            <person name="Sun H."/>
            <person name="Cao Y."/>
            <person name="Gao Q."/>
            <person name="Zheng S."/>
            <person name="Li Y."/>
            <person name="Yu Y."/>
            <person name="Du H."/>
            <person name="Qi M."/>
            <person name="Li Y."/>
            <person name="Yu H."/>
            <person name="Cui Y."/>
            <person name="Wang N."/>
            <person name="Chen C."/>
            <person name="Wu H."/>
            <person name="Zhao Y."/>
            <person name="Zhang J."/>
            <person name="Li Y."/>
            <person name="Zhou W."/>
            <person name="Zhang B."/>
            <person name="Hu W."/>
            <person name="Eijk M."/>
            <person name="Tang J."/>
            <person name="Witsenboer H."/>
            <person name="Zhao S."/>
            <person name="Li Z."/>
            <person name="Zhang A."/>
            <person name="Wang D."/>
            <person name="Liang C."/>
        </authorList>
    </citation>
    <scope>NUCLEOTIDE SEQUENCE [LARGE SCALE GENOMIC DNA]</scope>
    <source>
        <strain evidence="1">cv. G1812</strain>
    </source>
</reference>
<name>A0A8R7UNY9_TRIUA</name>
<dbReference type="EnsemblPlants" id="TuG1812G0500004886.01.T01">
    <property type="protein sequence ID" value="TuG1812G0500004886.01.T01.cds270930"/>
    <property type="gene ID" value="TuG1812G0500004886.01"/>
</dbReference>
<organism evidence="1 2">
    <name type="scientific">Triticum urartu</name>
    <name type="common">Red wild einkorn</name>
    <name type="synonym">Crithodium urartu</name>
    <dbReference type="NCBI Taxonomy" id="4572"/>
    <lineage>
        <taxon>Eukaryota</taxon>
        <taxon>Viridiplantae</taxon>
        <taxon>Streptophyta</taxon>
        <taxon>Embryophyta</taxon>
        <taxon>Tracheophyta</taxon>
        <taxon>Spermatophyta</taxon>
        <taxon>Magnoliopsida</taxon>
        <taxon>Liliopsida</taxon>
        <taxon>Poales</taxon>
        <taxon>Poaceae</taxon>
        <taxon>BOP clade</taxon>
        <taxon>Pooideae</taxon>
        <taxon>Triticodae</taxon>
        <taxon>Triticeae</taxon>
        <taxon>Triticinae</taxon>
        <taxon>Triticum</taxon>
    </lineage>
</organism>
<accession>A0A8R7UNY9</accession>
<protein>
    <submittedName>
        <fullName evidence="1">Uncharacterized protein</fullName>
    </submittedName>
</protein>